<comment type="caution">
    <text evidence="1">The sequence shown here is derived from an EMBL/GenBank/DDBJ whole genome shotgun (WGS) entry which is preliminary data.</text>
</comment>
<dbReference type="EMBL" id="BMAV01004232">
    <property type="protein sequence ID" value="GFY44444.1"/>
    <property type="molecule type" value="Genomic_DNA"/>
</dbReference>
<proteinExistence type="predicted"/>
<organism evidence="1 2">
    <name type="scientific">Trichonephila inaurata madagascariensis</name>
    <dbReference type="NCBI Taxonomy" id="2747483"/>
    <lineage>
        <taxon>Eukaryota</taxon>
        <taxon>Metazoa</taxon>
        <taxon>Ecdysozoa</taxon>
        <taxon>Arthropoda</taxon>
        <taxon>Chelicerata</taxon>
        <taxon>Arachnida</taxon>
        <taxon>Araneae</taxon>
        <taxon>Araneomorphae</taxon>
        <taxon>Entelegynae</taxon>
        <taxon>Araneoidea</taxon>
        <taxon>Nephilidae</taxon>
        <taxon>Trichonephila</taxon>
        <taxon>Trichonephila inaurata</taxon>
    </lineage>
</organism>
<evidence type="ECO:0000313" key="2">
    <source>
        <dbReference type="Proteomes" id="UP000886998"/>
    </source>
</evidence>
<dbReference type="AlphaFoldDB" id="A0A8X6X1Q1"/>
<name>A0A8X6X1Q1_9ARAC</name>
<dbReference type="Proteomes" id="UP000886998">
    <property type="component" value="Unassembled WGS sequence"/>
</dbReference>
<sequence>MDNLLVSRQNQCSLLESKESRKTGKALLQAQNEVCEEEERLLMVLESPINWSWQILFFRTKKPFLSNNNKYRVLCGRCV</sequence>
<evidence type="ECO:0000313" key="1">
    <source>
        <dbReference type="EMBL" id="GFY44444.1"/>
    </source>
</evidence>
<reference evidence="1" key="1">
    <citation type="submission" date="2020-08" db="EMBL/GenBank/DDBJ databases">
        <title>Multicomponent nature underlies the extraordinary mechanical properties of spider dragline silk.</title>
        <authorList>
            <person name="Kono N."/>
            <person name="Nakamura H."/>
            <person name="Mori M."/>
            <person name="Yoshida Y."/>
            <person name="Ohtoshi R."/>
            <person name="Malay A.D."/>
            <person name="Moran D.A.P."/>
            <person name="Tomita M."/>
            <person name="Numata K."/>
            <person name="Arakawa K."/>
        </authorList>
    </citation>
    <scope>NUCLEOTIDE SEQUENCE</scope>
</reference>
<keyword evidence="2" id="KW-1185">Reference proteome</keyword>
<protein>
    <submittedName>
        <fullName evidence="1">Uncharacterized protein</fullName>
    </submittedName>
</protein>
<gene>
    <name evidence="1" type="ORF">TNIN_459411</name>
</gene>
<accession>A0A8X6X1Q1</accession>